<accession>A0A5C3P5B8</accession>
<evidence type="ECO:0000313" key="4">
    <source>
        <dbReference type="EMBL" id="TFK83758.1"/>
    </source>
</evidence>
<sequence>MSTRRSALLFAICLGFIQACSGNFTFTYGAAAECDDFDVSWTGGTPPFRLTFVPEFQAKIDLDISPKYFSNNRGSYTTSVPLKSGHKTVVVMSDATGFGSGGVSPLITVGNSQGPACDINDTTKNHFVFVASDALTQCDNFMFKEYDNATQPVTITGVVVGGSTFVLNPPTGSKNFTWVVNVAAGTQLLFLMTDSANRQGGTTSVLTVGQSANTQCLDSSSPTIAVSPPYSTSTGTQTGNLSGSSSTSTLKTGPLVAAVVVPVVAVTAVIIAAFLWYRRLRRNTGVRVLGRPPRPEIDLAMGDEEAPPRMREVGSSSSAVPLLHGRSPSVDDPATHGSYFPRVPPTANSHFTECLSPDSVYSDSTQGNQYGAMSTYGSSHGGSSQYSGASGSAAGYASSSGRRTDSRSGARRKAAEAGMLTPPGNHPPAQFILHTDIEDTIPPPPPVVEVVELPPQYSERPVPPAASGSGAQPPPGDASSPQP</sequence>
<keyword evidence="5" id="KW-1185">Reference proteome</keyword>
<organism evidence="4 5">
    <name type="scientific">Polyporus arcularius HHB13444</name>
    <dbReference type="NCBI Taxonomy" id="1314778"/>
    <lineage>
        <taxon>Eukaryota</taxon>
        <taxon>Fungi</taxon>
        <taxon>Dikarya</taxon>
        <taxon>Basidiomycota</taxon>
        <taxon>Agaricomycotina</taxon>
        <taxon>Agaricomycetes</taxon>
        <taxon>Polyporales</taxon>
        <taxon>Polyporaceae</taxon>
        <taxon>Polyporus</taxon>
    </lineage>
</organism>
<feature type="compositionally biased region" description="Low complexity" evidence="1">
    <location>
        <begin position="231"/>
        <end position="247"/>
    </location>
</feature>
<keyword evidence="2" id="KW-0472">Membrane</keyword>
<dbReference type="AlphaFoldDB" id="A0A5C3P5B8"/>
<feature type="compositionally biased region" description="Pro residues" evidence="1">
    <location>
        <begin position="472"/>
        <end position="483"/>
    </location>
</feature>
<evidence type="ECO:0000256" key="3">
    <source>
        <dbReference type="SAM" id="SignalP"/>
    </source>
</evidence>
<evidence type="ECO:0000256" key="1">
    <source>
        <dbReference type="SAM" id="MobiDB-lite"/>
    </source>
</evidence>
<reference evidence="4 5" key="1">
    <citation type="journal article" date="2019" name="Nat. Ecol. Evol.">
        <title>Megaphylogeny resolves global patterns of mushroom evolution.</title>
        <authorList>
            <person name="Varga T."/>
            <person name="Krizsan K."/>
            <person name="Foldi C."/>
            <person name="Dima B."/>
            <person name="Sanchez-Garcia M."/>
            <person name="Sanchez-Ramirez S."/>
            <person name="Szollosi G.J."/>
            <person name="Szarkandi J.G."/>
            <person name="Papp V."/>
            <person name="Albert L."/>
            <person name="Andreopoulos W."/>
            <person name="Angelini C."/>
            <person name="Antonin V."/>
            <person name="Barry K.W."/>
            <person name="Bougher N.L."/>
            <person name="Buchanan P."/>
            <person name="Buyck B."/>
            <person name="Bense V."/>
            <person name="Catcheside P."/>
            <person name="Chovatia M."/>
            <person name="Cooper J."/>
            <person name="Damon W."/>
            <person name="Desjardin D."/>
            <person name="Finy P."/>
            <person name="Geml J."/>
            <person name="Haridas S."/>
            <person name="Hughes K."/>
            <person name="Justo A."/>
            <person name="Karasinski D."/>
            <person name="Kautmanova I."/>
            <person name="Kiss B."/>
            <person name="Kocsube S."/>
            <person name="Kotiranta H."/>
            <person name="LaButti K.M."/>
            <person name="Lechner B.E."/>
            <person name="Liimatainen K."/>
            <person name="Lipzen A."/>
            <person name="Lukacs Z."/>
            <person name="Mihaltcheva S."/>
            <person name="Morgado L.N."/>
            <person name="Niskanen T."/>
            <person name="Noordeloos M.E."/>
            <person name="Ohm R.A."/>
            <person name="Ortiz-Santana B."/>
            <person name="Ovrebo C."/>
            <person name="Racz N."/>
            <person name="Riley R."/>
            <person name="Savchenko A."/>
            <person name="Shiryaev A."/>
            <person name="Soop K."/>
            <person name="Spirin V."/>
            <person name="Szebenyi C."/>
            <person name="Tomsovsky M."/>
            <person name="Tulloss R.E."/>
            <person name="Uehling J."/>
            <person name="Grigoriev I.V."/>
            <person name="Vagvolgyi C."/>
            <person name="Papp T."/>
            <person name="Martin F.M."/>
            <person name="Miettinen O."/>
            <person name="Hibbett D.S."/>
            <person name="Nagy L.G."/>
        </authorList>
    </citation>
    <scope>NUCLEOTIDE SEQUENCE [LARGE SCALE GENOMIC DNA]</scope>
    <source>
        <strain evidence="4 5">HHB13444</strain>
    </source>
</reference>
<feature type="chain" id="PRO_5023065790" evidence="3">
    <location>
        <begin position="23"/>
        <end position="483"/>
    </location>
</feature>
<dbReference type="InParanoid" id="A0A5C3P5B8"/>
<dbReference type="EMBL" id="ML211368">
    <property type="protein sequence ID" value="TFK83758.1"/>
    <property type="molecule type" value="Genomic_DNA"/>
</dbReference>
<feature type="transmembrane region" description="Helical" evidence="2">
    <location>
        <begin position="255"/>
        <end position="277"/>
    </location>
</feature>
<dbReference type="STRING" id="1314778.A0A5C3P5B8"/>
<dbReference type="Proteomes" id="UP000308197">
    <property type="component" value="Unassembled WGS sequence"/>
</dbReference>
<feature type="compositionally biased region" description="Low complexity" evidence="1">
    <location>
        <begin position="374"/>
        <end position="401"/>
    </location>
</feature>
<gene>
    <name evidence="4" type="ORF">K466DRAFT_602598</name>
</gene>
<feature type="signal peptide" evidence="3">
    <location>
        <begin position="1"/>
        <end position="22"/>
    </location>
</feature>
<feature type="region of interest" description="Disordered" evidence="1">
    <location>
        <begin position="372"/>
        <end position="483"/>
    </location>
</feature>
<proteinExistence type="predicted"/>
<name>A0A5C3P5B8_9APHY</name>
<dbReference type="PROSITE" id="PS51257">
    <property type="entry name" value="PROKAR_LIPOPROTEIN"/>
    <property type="match status" value="1"/>
</dbReference>
<feature type="region of interest" description="Disordered" evidence="1">
    <location>
        <begin position="218"/>
        <end position="247"/>
    </location>
</feature>
<evidence type="ECO:0000256" key="2">
    <source>
        <dbReference type="SAM" id="Phobius"/>
    </source>
</evidence>
<keyword evidence="2" id="KW-1133">Transmembrane helix</keyword>
<keyword evidence="3" id="KW-0732">Signal</keyword>
<protein>
    <submittedName>
        <fullName evidence="4">Uncharacterized protein</fullName>
    </submittedName>
</protein>
<evidence type="ECO:0000313" key="5">
    <source>
        <dbReference type="Proteomes" id="UP000308197"/>
    </source>
</evidence>
<keyword evidence="2" id="KW-0812">Transmembrane</keyword>
<feature type="region of interest" description="Disordered" evidence="1">
    <location>
        <begin position="318"/>
        <end position="339"/>
    </location>
</feature>